<proteinExistence type="predicted"/>
<protein>
    <submittedName>
        <fullName evidence="1">Uncharacterized protein</fullName>
    </submittedName>
</protein>
<dbReference type="OrthoDB" id="680708at2"/>
<evidence type="ECO:0000313" key="1">
    <source>
        <dbReference type="EMBL" id="SKB77419.1"/>
    </source>
</evidence>
<sequence length="289" mass="32677">MALRDKNGKIRGKIDNIVYRGYKEKQIMQIAPKRVKQTLSTKLSALEFGLAARQAKFIRSIFDNVYEEYDGNMVRRLTAKVAACIRTAESEIGERDLHDADLNQLKGFSFNENALFEKLVAVPPSFNVAPNGTIRFKLGPFIPADDIVYPPNFLRPNCGFGIFVTALDFREGNAYIIDCAGFDVAKTDHDYTEIDWQCSKLLPEGYIVFVVLNLRYFTLNWLGQRSQTTDKAFYPAIILDAFHVTPEMAASGARDLLEPPSDEDFQSFGDTRQQISQKVSRLKANAPKR</sequence>
<name>A0A1T5E0N7_9SPHI</name>
<keyword evidence="2" id="KW-1185">Reference proteome</keyword>
<dbReference type="EMBL" id="FUYS01000008">
    <property type="protein sequence ID" value="SKB77419.1"/>
    <property type="molecule type" value="Genomic_DNA"/>
</dbReference>
<accession>A0A1T5E0N7</accession>
<dbReference type="Proteomes" id="UP000190541">
    <property type="component" value="Unassembled WGS sequence"/>
</dbReference>
<dbReference type="RefSeq" id="WP_079717724.1">
    <property type="nucleotide sequence ID" value="NZ_FUYS01000008.1"/>
</dbReference>
<evidence type="ECO:0000313" key="2">
    <source>
        <dbReference type="Proteomes" id="UP000190541"/>
    </source>
</evidence>
<dbReference type="AlphaFoldDB" id="A0A1T5E0N7"/>
<organism evidence="1 2">
    <name type="scientific">Parapedobacter luteus</name>
    <dbReference type="NCBI Taxonomy" id="623280"/>
    <lineage>
        <taxon>Bacteria</taxon>
        <taxon>Pseudomonadati</taxon>
        <taxon>Bacteroidota</taxon>
        <taxon>Sphingobacteriia</taxon>
        <taxon>Sphingobacteriales</taxon>
        <taxon>Sphingobacteriaceae</taxon>
        <taxon>Parapedobacter</taxon>
    </lineage>
</organism>
<reference evidence="1 2" key="1">
    <citation type="submission" date="2017-02" db="EMBL/GenBank/DDBJ databases">
        <authorList>
            <person name="Peterson S.W."/>
        </authorList>
    </citation>
    <scope>NUCLEOTIDE SEQUENCE [LARGE SCALE GENOMIC DNA]</scope>
    <source>
        <strain evidence="1 2">DSM 22899</strain>
    </source>
</reference>
<gene>
    <name evidence="1" type="ORF">SAMN05660226_03062</name>
</gene>